<dbReference type="GeneID" id="300116783"/>
<dbReference type="AlphaFoldDB" id="A0A385DH36"/>
<evidence type="ECO:0000313" key="1">
    <source>
        <dbReference type="EMBL" id="AXQ56977.1"/>
    </source>
</evidence>
<dbReference type="RefSeq" id="WP_117350080.1">
    <property type="nucleotide sequence ID" value="NZ_CP031742.1"/>
</dbReference>
<dbReference type="Gene3D" id="1.20.120.450">
    <property type="entry name" value="dinb family like domain"/>
    <property type="match status" value="1"/>
</dbReference>
<dbReference type="SUPFAM" id="SSF109854">
    <property type="entry name" value="DinB/YfiT-like putative metalloenzymes"/>
    <property type="match status" value="1"/>
</dbReference>
<name>A0A385DH36_9ACTN</name>
<proteinExistence type="predicted"/>
<reference evidence="1 2" key="1">
    <citation type="submission" date="2018-08" db="EMBL/GenBank/DDBJ databases">
        <authorList>
            <person name="Ferrada E.E."/>
            <person name="Latorre B.A."/>
        </authorList>
    </citation>
    <scope>NUCLEOTIDE SEQUENCE [LARGE SCALE GENOMIC DNA]</scope>
    <source>
        <strain evidence="1 2">VK-A60T</strain>
    </source>
</reference>
<dbReference type="Proteomes" id="UP000259636">
    <property type="component" value="Chromosome"/>
</dbReference>
<organism evidence="1 2">
    <name type="scientific">Streptomyces koyangensis</name>
    <dbReference type="NCBI Taxonomy" id="188770"/>
    <lineage>
        <taxon>Bacteria</taxon>
        <taxon>Bacillati</taxon>
        <taxon>Actinomycetota</taxon>
        <taxon>Actinomycetes</taxon>
        <taxon>Kitasatosporales</taxon>
        <taxon>Streptomycetaceae</taxon>
        <taxon>Streptomyces</taxon>
        <taxon>Streptomyces aurantiacus group</taxon>
    </lineage>
</organism>
<dbReference type="InterPro" id="IPR007061">
    <property type="entry name" value="MST-like"/>
</dbReference>
<evidence type="ECO:0000313" key="2">
    <source>
        <dbReference type="Proteomes" id="UP000259636"/>
    </source>
</evidence>
<gene>
    <name evidence="1" type="ORF">D0C37_21795</name>
</gene>
<dbReference type="KEGG" id="sky:D0C37_21795"/>
<dbReference type="InterPro" id="IPR034660">
    <property type="entry name" value="DinB/YfiT-like"/>
</dbReference>
<sequence length="177" mass="19447">MSQIVVPVDEVAERVSPPVNGSERESLRGHLDFHRATLLTKCAGLTAEQLRTESSPPSALSLLGLVRHMAEVERAWFRRTFAGEDIGLVWSPEGDFQVAYDVSRADTGEAFAAWQAEVAHARRIEAAAASLDETAWSPRWEAEVSLRAIMLHLIHDYARHNGHADLLREGVDGAVGV</sequence>
<dbReference type="EMBL" id="CP031742">
    <property type="protein sequence ID" value="AXQ56977.1"/>
    <property type="molecule type" value="Genomic_DNA"/>
</dbReference>
<protein>
    <submittedName>
        <fullName evidence="1">DinB family protein</fullName>
    </submittedName>
</protein>
<accession>A0A385DH36</accession>
<dbReference type="Pfam" id="PF04978">
    <property type="entry name" value="MST"/>
    <property type="match status" value="1"/>
</dbReference>